<gene>
    <name evidence="2" type="ORF">H0I76_06725</name>
</gene>
<keyword evidence="1" id="KW-0472">Membrane</keyword>
<dbReference type="Proteomes" id="UP000655420">
    <property type="component" value="Unassembled WGS sequence"/>
</dbReference>
<comment type="caution">
    <text evidence="2">The sequence shown here is derived from an EMBL/GenBank/DDBJ whole genome shotgun (WGS) entry which is preliminary data.</text>
</comment>
<dbReference type="AlphaFoldDB" id="A0A8J7M5I2"/>
<feature type="transmembrane region" description="Helical" evidence="1">
    <location>
        <begin position="29"/>
        <end position="47"/>
    </location>
</feature>
<dbReference type="RefSeq" id="WP_200608569.1">
    <property type="nucleotide sequence ID" value="NZ_JAEHHL010000002.1"/>
</dbReference>
<reference evidence="2" key="1">
    <citation type="submission" date="2020-12" db="EMBL/GenBank/DDBJ databases">
        <title>Bacterial taxonomy.</title>
        <authorList>
            <person name="Pan X."/>
        </authorList>
    </citation>
    <scope>NUCLEOTIDE SEQUENCE</scope>
    <source>
        <strain evidence="2">M0105</strain>
    </source>
</reference>
<keyword evidence="1" id="KW-0812">Transmembrane</keyword>
<organism evidence="2 3">
    <name type="scientific">Thermohalobaculum xanthum</name>
    <dbReference type="NCBI Taxonomy" id="2753746"/>
    <lineage>
        <taxon>Bacteria</taxon>
        <taxon>Pseudomonadati</taxon>
        <taxon>Pseudomonadota</taxon>
        <taxon>Alphaproteobacteria</taxon>
        <taxon>Rhodobacterales</taxon>
        <taxon>Paracoccaceae</taxon>
        <taxon>Thermohalobaculum</taxon>
    </lineage>
</organism>
<evidence type="ECO:0000313" key="2">
    <source>
        <dbReference type="EMBL" id="MBK0398876.1"/>
    </source>
</evidence>
<accession>A0A8J7M5I2</accession>
<keyword evidence="1" id="KW-1133">Transmembrane helix</keyword>
<protein>
    <submittedName>
        <fullName evidence="2">Uncharacterized protein</fullName>
    </submittedName>
</protein>
<name>A0A8J7M5I2_9RHOB</name>
<evidence type="ECO:0000256" key="1">
    <source>
        <dbReference type="SAM" id="Phobius"/>
    </source>
</evidence>
<sequence length="57" mass="6138">MISWLIAFSAIAVLGAFLATIGAFVPEPDLLLVLLATVLFAVVDFLRDFRKGDTNGK</sequence>
<keyword evidence="3" id="KW-1185">Reference proteome</keyword>
<dbReference type="EMBL" id="JAEHHL010000002">
    <property type="protein sequence ID" value="MBK0398876.1"/>
    <property type="molecule type" value="Genomic_DNA"/>
</dbReference>
<proteinExistence type="predicted"/>
<evidence type="ECO:0000313" key="3">
    <source>
        <dbReference type="Proteomes" id="UP000655420"/>
    </source>
</evidence>